<accession>A0A6A5YHQ8</accession>
<sequence>MPSFSGLPAELRQEIIKSAIIMPFSAPTSPEDVEEESRWYPLIERFPNHGLPVRIKAGDPELPVPMVCFNTKRPWVSAFTPLLLVSKSFKADADTILKNLAGKVHPILDVMADRDLTVTWLRVPIPDESRRFDTLEIDVRIFEPAITAQKYEMDQLNVSQLISVLGHPDDVKYYVLLHRLFIMITKLGLYPKAEDGAFTETSLPTSMSTFLTLPRCSRADCGLSQIQMHTNWYHRSAVRSFSNLT</sequence>
<keyword evidence="2" id="KW-1185">Reference proteome</keyword>
<evidence type="ECO:0000313" key="2">
    <source>
        <dbReference type="Proteomes" id="UP000799770"/>
    </source>
</evidence>
<dbReference type="Proteomes" id="UP000799770">
    <property type="component" value="Unassembled WGS sequence"/>
</dbReference>
<name>A0A6A5YHQ8_9PLEO</name>
<evidence type="ECO:0000313" key="1">
    <source>
        <dbReference type="EMBL" id="KAF2106503.1"/>
    </source>
</evidence>
<proteinExistence type="predicted"/>
<protein>
    <submittedName>
        <fullName evidence="1">Uncharacterized protein</fullName>
    </submittedName>
</protein>
<organism evidence="1 2">
    <name type="scientific">Lophiotrema nucula</name>
    <dbReference type="NCBI Taxonomy" id="690887"/>
    <lineage>
        <taxon>Eukaryota</taxon>
        <taxon>Fungi</taxon>
        <taxon>Dikarya</taxon>
        <taxon>Ascomycota</taxon>
        <taxon>Pezizomycotina</taxon>
        <taxon>Dothideomycetes</taxon>
        <taxon>Pleosporomycetidae</taxon>
        <taxon>Pleosporales</taxon>
        <taxon>Lophiotremataceae</taxon>
        <taxon>Lophiotrema</taxon>
    </lineage>
</organism>
<dbReference type="AlphaFoldDB" id="A0A6A5YHQ8"/>
<reference evidence="1" key="1">
    <citation type="journal article" date="2020" name="Stud. Mycol.">
        <title>101 Dothideomycetes genomes: a test case for predicting lifestyles and emergence of pathogens.</title>
        <authorList>
            <person name="Haridas S."/>
            <person name="Albert R."/>
            <person name="Binder M."/>
            <person name="Bloem J."/>
            <person name="Labutti K."/>
            <person name="Salamov A."/>
            <person name="Andreopoulos B."/>
            <person name="Baker S."/>
            <person name="Barry K."/>
            <person name="Bills G."/>
            <person name="Bluhm B."/>
            <person name="Cannon C."/>
            <person name="Castanera R."/>
            <person name="Culley D."/>
            <person name="Daum C."/>
            <person name="Ezra D."/>
            <person name="Gonzalez J."/>
            <person name="Henrissat B."/>
            <person name="Kuo A."/>
            <person name="Liang C."/>
            <person name="Lipzen A."/>
            <person name="Lutzoni F."/>
            <person name="Magnuson J."/>
            <person name="Mondo S."/>
            <person name="Nolan M."/>
            <person name="Ohm R."/>
            <person name="Pangilinan J."/>
            <person name="Park H.-J."/>
            <person name="Ramirez L."/>
            <person name="Alfaro M."/>
            <person name="Sun H."/>
            <person name="Tritt A."/>
            <person name="Yoshinaga Y."/>
            <person name="Zwiers L.-H."/>
            <person name="Turgeon B."/>
            <person name="Goodwin S."/>
            <person name="Spatafora J."/>
            <person name="Crous P."/>
            <person name="Grigoriev I."/>
        </authorList>
    </citation>
    <scope>NUCLEOTIDE SEQUENCE</scope>
    <source>
        <strain evidence="1">CBS 627.86</strain>
    </source>
</reference>
<gene>
    <name evidence="1" type="ORF">BDV96DRAFT_654697</name>
</gene>
<dbReference type="OrthoDB" id="3738736at2759"/>
<dbReference type="EMBL" id="ML977362">
    <property type="protein sequence ID" value="KAF2106503.1"/>
    <property type="molecule type" value="Genomic_DNA"/>
</dbReference>